<evidence type="ECO:0000259" key="1">
    <source>
        <dbReference type="Pfam" id="PF13946"/>
    </source>
</evidence>
<accession>A0A254TBG9</accession>
<organism evidence="2 3">
    <name type="scientific">Noviherbaspirillum denitrificans</name>
    <dbReference type="NCBI Taxonomy" id="1968433"/>
    <lineage>
        <taxon>Bacteria</taxon>
        <taxon>Pseudomonadati</taxon>
        <taxon>Pseudomonadota</taxon>
        <taxon>Betaproteobacteria</taxon>
        <taxon>Burkholderiales</taxon>
        <taxon>Oxalobacteraceae</taxon>
        <taxon>Noviherbaspirillum</taxon>
    </lineage>
</organism>
<dbReference type="Gene3D" id="1.10.3130.20">
    <property type="entry name" value="Phycobilisome linker domain"/>
    <property type="match status" value="1"/>
</dbReference>
<dbReference type="EMBL" id="LSTO01000001">
    <property type="protein sequence ID" value="OWW20006.1"/>
    <property type="molecule type" value="Genomic_DNA"/>
</dbReference>
<dbReference type="Proteomes" id="UP000197535">
    <property type="component" value="Unassembled WGS sequence"/>
</dbReference>
<dbReference type="InterPro" id="IPR038255">
    <property type="entry name" value="PBS_linker_sf"/>
</dbReference>
<dbReference type="InterPro" id="IPR025282">
    <property type="entry name" value="DUF4214"/>
</dbReference>
<dbReference type="AlphaFoldDB" id="A0A254TBG9"/>
<dbReference type="RefSeq" id="WP_170942088.1">
    <property type="nucleotide sequence ID" value="NZ_LSTO01000001.1"/>
</dbReference>
<name>A0A254TBG9_9BURK</name>
<keyword evidence="3" id="KW-1185">Reference proteome</keyword>
<sequence length="288" mass="29840">MALTATQTAITKIYLGAFNRAPEKSGLEYWTAEVTGGKTLDQVTDIIFSLPVVKAIYPDTMSNSAFLTAVYTNVFGKAPDADGLAYWNAQLTAGQERGRVVSTMIDAGLGTPDGTPGKAFIANRMQAAVTSADLQLTRGIEVDEHKQATLMQDINETPASLTAGLAAIDAATPTPIAASGQATGTATAVTDRFVFANADATNFKVINGLAVGDQVSVANPDNTNGDFHTVAEANAGAVNAHGEWFFDSASDNLTYWNNEAAAAVTVQLTGVATLSADTNAILTVTALG</sequence>
<dbReference type="Pfam" id="PF13946">
    <property type="entry name" value="DUF4214"/>
    <property type="match status" value="1"/>
</dbReference>
<proteinExistence type="predicted"/>
<gene>
    <name evidence="2" type="ORF">AYR66_11370</name>
</gene>
<comment type="caution">
    <text evidence="2">The sequence shown here is derived from an EMBL/GenBank/DDBJ whole genome shotgun (WGS) entry which is preliminary data.</text>
</comment>
<reference evidence="2 3" key="1">
    <citation type="submission" date="2016-02" db="EMBL/GenBank/DDBJ databases">
        <authorList>
            <person name="Wen L."/>
            <person name="He K."/>
            <person name="Yang H."/>
        </authorList>
    </citation>
    <scope>NUCLEOTIDE SEQUENCE [LARGE SCALE GENOMIC DNA]</scope>
    <source>
        <strain evidence="2 3">TSA40</strain>
    </source>
</reference>
<evidence type="ECO:0000313" key="2">
    <source>
        <dbReference type="EMBL" id="OWW20006.1"/>
    </source>
</evidence>
<protein>
    <recommendedName>
        <fullName evidence="1">DUF4214 domain-containing protein</fullName>
    </recommendedName>
</protein>
<feature type="domain" description="DUF4214" evidence="1">
    <location>
        <begin position="57"/>
        <end position="106"/>
    </location>
</feature>
<evidence type="ECO:0000313" key="3">
    <source>
        <dbReference type="Proteomes" id="UP000197535"/>
    </source>
</evidence>